<dbReference type="Gene3D" id="2.40.10.350">
    <property type="entry name" value="Rod shape-determining protein MreC, domain 2"/>
    <property type="match status" value="1"/>
</dbReference>
<comment type="similarity">
    <text evidence="1 5">Belongs to the MreC family.</text>
</comment>
<dbReference type="InterPro" id="IPR042177">
    <property type="entry name" value="Cell/Rod_1"/>
</dbReference>
<dbReference type="InterPro" id="IPR042175">
    <property type="entry name" value="Cell/Rod_MreC_2"/>
</dbReference>
<comment type="function">
    <text evidence="5">Involved in formation and maintenance of cell shape.</text>
</comment>
<keyword evidence="6" id="KW-1133">Transmembrane helix</keyword>
<evidence type="ECO:0000313" key="8">
    <source>
        <dbReference type="EMBL" id="PIR94013.1"/>
    </source>
</evidence>
<reference evidence="9" key="1">
    <citation type="submission" date="2017-09" db="EMBL/GenBank/DDBJ databases">
        <title>Depth-based differentiation of microbial function through sediment-hosted aquifers and enrichment of novel symbionts in the deep terrestrial subsurface.</title>
        <authorList>
            <person name="Probst A.J."/>
            <person name="Ladd B."/>
            <person name="Jarett J.K."/>
            <person name="Geller-Mcgrath D.E."/>
            <person name="Sieber C.M.K."/>
            <person name="Emerson J.B."/>
            <person name="Anantharaman K."/>
            <person name="Thomas B.C."/>
            <person name="Malmstrom R."/>
            <person name="Stieglmeier M."/>
            <person name="Klingl A."/>
            <person name="Woyke T."/>
            <person name="Ryan C.M."/>
            <person name="Banfield J.F."/>
        </authorList>
    </citation>
    <scope>NUCLEOTIDE SEQUENCE [LARGE SCALE GENOMIC DNA]</scope>
</reference>
<evidence type="ECO:0000256" key="4">
    <source>
        <dbReference type="ARBA" id="ARBA00032089"/>
    </source>
</evidence>
<evidence type="ECO:0000256" key="2">
    <source>
        <dbReference type="ARBA" id="ARBA00013855"/>
    </source>
</evidence>
<keyword evidence="3 5" id="KW-0133">Cell shape</keyword>
<feature type="domain" description="Rod shape-determining protein MreC beta-barrel core" evidence="7">
    <location>
        <begin position="118"/>
        <end position="265"/>
    </location>
</feature>
<dbReference type="PIRSF" id="PIRSF038471">
    <property type="entry name" value="MreC"/>
    <property type="match status" value="1"/>
</dbReference>
<accession>A0A2H0V4K2</accession>
<sequence length="268" mass="29676">MAVTPRKAKLSIAALLIVVLVFVFHYLGVLRPVENLVMVVVRPFQSGVYGVSQSIRGVYDNWQSGQELQTQIDELREQHLNDLVEQNKFRLLKEEVDYLRQQLDLVENNEWQLQVAHVIGAGQDDNAQTIIIDRGAKHNIEKDMPVITNDGIIVGKVTEVYDYAAIVRLLNDHNSQLAATVYNEAGTVGVAQGEFGLGVKMELIPENEGLATGVLVVTSGLEEKIPRGLVIGNVEKIFGSDEDIFKTATIKLPIDFTKLSIVSVITSR</sequence>
<dbReference type="PANTHER" id="PTHR34138">
    <property type="entry name" value="CELL SHAPE-DETERMINING PROTEIN MREC"/>
    <property type="match status" value="1"/>
</dbReference>
<keyword evidence="6" id="KW-0812">Transmembrane</keyword>
<feature type="transmembrane region" description="Helical" evidence="6">
    <location>
        <begin position="12"/>
        <end position="30"/>
    </location>
</feature>
<dbReference type="Gene3D" id="2.40.10.340">
    <property type="entry name" value="Rod shape-determining protein MreC, domain 1"/>
    <property type="match status" value="1"/>
</dbReference>
<dbReference type="AlphaFoldDB" id="A0A2H0V4K2"/>
<dbReference type="Pfam" id="PF04085">
    <property type="entry name" value="MreC"/>
    <property type="match status" value="1"/>
</dbReference>
<dbReference type="EMBL" id="PFAP01000023">
    <property type="protein sequence ID" value="PIR94013.1"/>
    <property type="molecule type" value="Genomic_DNA"/>
</dbReference>
<evidence type="ECO:0000313" key="9">
    <source>
        <dbReference type="Proteomes" id="UP000229901"/>
    </source>
</evidence>
<evidence type="ECO:0000256" key="1">
    <source>
        <dbReference type="ARBA" id="ARBA00009369"/>
    </source>
</evidence>
<dbReference type="GO" id="GO:0008360">
    <property type="term" value="P:regulation of cell shape"/>
    <property type="evidence" value="ECO:0007669"/>
    <property type="project" value="UniProtKB-KW"/>
</dbReference>
<keyword evidence="6" id="KW-0472">Membrane</keyword>
<gene>
    <name evidence="8" type="primary">mreC</name>
    <name evidence="8" type="ORF">COT97_03545</name>
</gene>
<dbReference type="PANTHER" id="PTHR34138:SF1">
    <property type="entry name" value="CELL SHAPE-DETERMINING PROTEIN MREC"/>
    <property type="match status" value="1"/>
</dbReference>
<dbReference type="InterPro" id="IPR007221">
    <property type="entry name" value="MreC"/>
</dbReference>
<dbReference type="Proteomes" id="UP000229901">
    <property type="component" value="Unassembled WGS sequence"/>
</dbReference>
<proteinExistence type="inferred from homology"/>
<dbReference type="GO" id="GO:0005886">
    <property type="term" value="C:plasma membrane"/>
    <property type="evidence" value="ECO:0007669"/>
    <property type="project" value="TreeGrafter"/>
</dbReference>
<evidence type="ECO:0000256" key="5">
    <source>
        <dbReference type="PIRNR" id="PIRNR038471"/>
    </source>
</evidence>
<evidence type="ECO:0000256" key="3">
    <source>
        <dbReference type="ARBA" id="ARBA00022960"/>
    </source>
</evidence>
<organism evidence="8 9">
    <name type="scientific">Candidatus Falkowbacteria bacterium CG10_big_fil_rev_8_21_14_0_10_39_11</name>
    <dbReference type="NCBI Taxonomy" id="1974565"/>
    <lineage>
        <taxon>Bacteria</taxon>
        <taxon>Candidatus Falkowiibacteriota</taxon>
    </lineage>
</organism>
<evidence type="ECO:0000259" key="7">
    <source>
        <dbReference type="Pfam" id="PF04085"/>
    </source>
</evidence>
<dbReference type="NCBIfam" id="TIGR00219">
    <property type="entry name" value="mreC"/>
    <property type="match status" value="1"/>
</dbReference>
<dbReference type="InterPro" id="IPR055342">
    <property type="entry name" value="MreC_beta-barrel_core"/>
</dbReference>
<name>A0A2H0V4K2_9BACT</name>
<comment type="caution">
    <text evidence="8">The sequence shown here is derived from an EMBL/GenBank/DDBJ whole genome shotgun (WGS) entry which is preliminary data.</text>
</comment>
<protein>
    <recommendedName>
        <fullName evidence="2 5">Cell shape-determining protein MreC</fullName>
    </recommendedName>
    <alternativeName>
        <fullName evidence="4 5">Cell shape protein MreC</fullName>
    </alternativeName>
</protein>
<evidence type="ECO:0000256" key="6">
    <source>
        <dbReference type="SAM" id="Phobius"/>
    </source>
</evidence>